<dbReference type="Proteomes" id="UP000036503">
    <property type="component" value="Unassembled WGS sequence"/>
</dbReference>
<dbReference type="PATRIC" id="fig|1122219.3.peg.2661"/>
<dbReference type="InterPro" id="IPR049945">
    <property type="entry name" value="AAA_22"/>
</dbReference>
<dbReference type="PANTHER" id="PTHR35894:SF1">
    <property type="entry name" value="PHOSPHORIBULOKINASE _ URIDINE KINASE FAMILY"/>
    <property type="match status" value="1"/>
</dbReference>
<dbReference type="PANTHER" id="PTHR35894">
    <property type="entry name" value="GENERAL SECRETION PATHWAY PROTEIN A-RELATED"/>
    <property type="match status" value="1"/>
</dbReference>
<comment type="caution">
    <text evidence="2">The sequence shown here is derived from an EMBL/GenBank/DDBJ whole genome shotgun (WGS) entry which is preliminary data.</text>
</comment>
<dbReference type="RefSeq" id="WP_048515251.1">
    <property type="nucleotide sequence ID" value="NZ_FUXD01000046.1"/>
</dbReference>
<dbReference type="Gene3D" id="3.40.50.300">
    <property type="entry name" value="P-loop containing nucleotide triphosphate hydrolases"/>
    <property type="match status" value="1"/>
</dbReference>
<dbReference type="InterPro" id="IPR052026">
    <property type="entry name" value="ExeA_AAA_ATPase_DNA-bind"/>
</dbReference>
<dbReference type="Pfam" id="PF13401">
    <property type="entry name" value="AAA_22"/>
    <property type="match status" value="1"/>
</dbReference>
<dbReference type="InterPro" id="IPR027417">
    <property type="entry name" value="P-loop_NTPase"/>
</dbReference>
<keyword evidence="3" id="KW-1185">Reference proteome</keyword>
<dbReference type="OrthoDB" id="9815896at2"/>
<dbReference type="AlphaFoldDB" id="A0A0J6WTU3"/>
<reference evidence="2 3" key="1">
    <citation type="submission" date="2015-06" db="EMBL/GenBank/DDBJ databases">
        <title>Draft genome sequence of beer spoilage bacterium Megasphaera cerevisiae type strain 20462.</title>
        <authorList>
            <person name="Kutumbaka K."/>
            <person name="Pasmowitz J."/>
            <person name="Mategko J."/>
            <person name="Reyes D."/>
            <person name="Friedrich A."/>
            <person name="Han S."/>
            <person name="Martens-Habbena W."/>
            <person name="Neal-McKinney J."/>
            <person name="Janagama H.K."/>
            <person name="Nadala C."/>
            <person name="Samadpour M."/>
        </authorList>
    </citation>
    <scope>NUCLEOTIDE SEQUENCE [LARGE SCALE GENOMIC DNA]</scope>
    <source>
        <strain evidence="2 3">DSM 20462</strain>
    </source>
</reference>
<dbReference type="SMART" id="SM00382">
    <property type="entry name" value="AAA"/>
    <property type="match status" value="1"/>
</dbReference>
<proteinExistence type="predicted"/>
<accession>A0A0J6WTU3</accession>
<protein>
    <submittedName>
        <fullName evidence="2">ATPase AAA</fullName>
    </submittedName>
</protein>
<dbReference type="InParanoid" id="A0A0J6WTU3"/>
<evidence type="ECO:0000259" key="1">
    <source>
        <dbReference type="SMART" id="SM00382"/>
    </source>
</evidence>
<evidence type="ECO:0000313" key="2">
    <source>
        <dbReference type="EMBL" id="KMO85578.1"/>
    </source>
</evidence>
<dbReference type="CDD" id="cd00009">
    <property type="entry name" value="AAA"/>
    <property type="match status" value="1"/>
</dbReference>
<gene>
    <name evidence="2" type="ORF">AB840_12875</name>
</gene>
<name>A0A0J6WTU3_9FIRM</name>
<dbReference type="EMBL" id="LEKT01000056">
    <property type="protein sequence ID" value="KMO85578.1"/>
    <property type="molecule type" value="Genomic_DNA"/>
</dbReference>
<dbReference type="InterPro" id="IPR003593">
    <property type="entry name" value="AAA+_ATPase"/>
</dbReference>
<organism evidence="2 3">
    <name type="scientific">Megasphaera cerevisiae DSM 20462</name>
    <dbReference type="NCBI Taxonomy" id="1122219"/>
    <lineage>
        <taxon>Bacteria</taxon>
        <taxon>Bacillati</taxon>
        <taxon>Bacillota</taxon>
        <taxon>Negativicutes</taxon>
        <taxon>Veillonellales</taxon>
        <taxon>Veillonellaceae</taxon>
        <taxon>Megasphaera</taxon>
    </lineage>
</organism>
<feature type="domain" description="AAA+ ATPase" evidence="1">
    <location>
        <begin position="41"/>
        <end position="192"/>
    </location>
</feature>
<dbReference type="SUPFAM" id="SSF52540">
    <property type="entry name" value="P-loop containing nucleoside triphosphate hydrolases"/>
    <property type="match status" value="1"/>
</dbReference>
<sequence length="267" mass="30272">MFEAFFSFTGTPFSRNIPVAELMQTDGRSELHGRLQYVARMRAFGVFTGDAGTGKTTAIRKFAQELDSNRHRILYLSDSSLTPRNFYWEILHQLGCQPRFYRGDAKRQLQKALADLTDADKKTPVIIVDEAHLLSREMLEEIRFLLNLRMDSYSALALILIGQTELKETLKLQVHQAISQRVDVRFHLLPLERTETTDYVKRHLAAVESPADIFTPAALGVLHEYTGGIPRRINKVATASLMAASGAQQRLIDDHLIRVVIESEFEA</sequence>
<evidence type="ECO:0000313" key="3">
    <source>
        <dbReference type="Proteomes" id="UP000036503"/>
    </source>
</evidence>
<dbReference type="GO" id="GO:0016887">
    <property type="term" value="F:ATP hydrolysis activity"/>
    <property type="evidence" value="ECO:0007669"/>
    <property type="project" value="InterPro"/>
</dbReference>